<dbReference type="InterPro" id="IPR016181">
    <property type="entry name" value="Acyl_CoA_acyltransferase"/>
</dbReference>
<organism evidence="2 3">
    <name type="scientific">Eupransor demetentiae</name>
    <dbReference type="NCBI Taxonomy" id="3109584"/>
    <lineage>
        <taxon>Bacteria</taxon>
        <taxon>Bacillati</taxon>
        <taxon>Bacillota</taxon>
        <taxon>Bacilli</taxon>
        <taxon>Lactobacillales</taxon>
        <taxon>Lactobacillaceae</taxon>
        <taxon>Eupransor</taxon>
    </lineage>
</organism>
<dbReference type="InterPro" id="IPR000182">
    <property type="entry name" value="GNAT_dom"/>
</dbReference>
<keyword evidence="3" id="KW-1185">Reference proteome</keyword>
<sequence>MFPYQINDKITLKLPQPQNDAPALFHLIDSSRKEMLPWLPWVEKMTNEHEEADFLISVLKQTALQKALHTVIHYEHKPVGMLSFNTLDHEKHSAEIGYWLGTRYTSMGIMHTAVEALCRIGFEHYQLDTIEIHAASDNLASNHVAEKAGFQLVEVRPNQEDLPDGHHDQNIWLLNK</sequence>
<dbReference type="Pfam" id="PF13302">
    <property type="entry name" value="Acetyltransf_3"/>
    <property type="match status" value="1"/>
</dbReference>
<dbReference type="SUPFAM" id="SSF55729">
    <property type="entry name" value="Acyl-CoA N-acyltransferases (Nat)"/>
    <property type="match status" value="1"/>
</dbReference>
<dbReference type="PANTHER" id="PTHR43441:SF12">
    <property type="entry name" value="RIBOSOMAL N-ACETYLTRANSFERASE YDAF-RELATED"/>
    <property type="match status" value="1"/>
</dbReference>
<evidence type="ECO:0000313" key="3">
    <source>
        <dbReference type="Proteomes" id="UP001314241"/>
    </source>
</evidence>
<dbReference type="PANTHER" id="PTHR43441">
    <property type="entry name" value="RIBOSOMAL-PROTEIN-SERINE ACETYLTRANSFERASE"/>
    <property type="match status" value="1"/>
</dbReference>
<reference evidence="2 3" key="1">
    <citation type="submission" date="2024-01" db="EMBL/GenBank/DDBJ databases">
        <authorList>
            <person name="Botero Cardona J."/>
        </authorList>
    </citation>
    <scope>NUCLEOTIDE SEQUENCE [LARGE SCALE GENOMIC DNA]</scope>
    <source>
        <strain evidence="2 3">LMG 33000</strain>
    </source>
</reference>
<comment type="caution">
    <text evidence="2">The sequence shown here is derived from an EMBL/GenBank/DDBJ whole genome shotgun (WGS) entry which is preliminary data.</text>
</comment>
<protein>
    <submittedName>
        <fullName evidence="2">RimJ/RimL family (RimL)</fullName>
    </submittedName>
</protein>
<dbReference type="Proteomes" id="UP001314241">
    <property type="component" value="Unassembled WGS sequence"/>
</dbReference>
<gene>
    <name evidence="2" type="ORF">R54876_GBNLAHCA_00502</name>
</gene>
<evidence type="ECO:0000313" key="2">
    <source>
        <dbReference type="EMBL" id="CAK8053943.1"/>
    </source>
</evidence>
<dbReference type="InterPro" id="IPR051908">
    <property type="entry name" value="Ribosomal_N-acetyltransferase"/>
</dbReference>
<evidence type="ECO:0000259" key="1">
    <source>
        <dbReference type="PROSITE" id="PS51186"/>
    </source>
</evidence>
<dbReference type="Gene3D" id="3.40.630.30">
    <property type="match status" value="1"/>
</dbReference>
<dbReference type="PROSITE" id="PS51186">
    <property type="entry name" value="GNAT"/>
    <property type="match status" value="1"/>
</dbReference>
<accession>A0ABM9N455</accession>
<dbReference type="RefSeq" id="WP_349641488.1">
    <property type="nucleotide sequence ID" value="NZ_CAWVOH010000001.1"/>
</dbReference>
<name>A0ABM9N455_9LACO</name>
<dbReference type="EMBL" id="CAWVOH010000001">
    <property type="protein sequence ID" value="CAK8053943.1"/>
    <property type="molecule type" value="Genomic_DNA"/>
</dbReference>
<feature type="domain" description="N-acetyltransferase" evidence="1">
    <location>
        <begin position="10"/>
        <end position="176"/>
    </location>
</feature>
<proteinExistence type="predicted"/>